<organism evidence="2 3">
    <name type="scientific">Chrysophaeum taylorii</name>
    <dbReference type="NCBI Taxonomy" id="2483200"/>
    <lineage>
        <taxon>Eukaryota</taxon>
        <taxon>Sar</taxon>
        <taxon>Stramenopiles</taxon>
        <taxon>Ochrophyta</taxon>
        <taxon>Pelagophyceae</taxon>
        <taxon>Pelagomonadales</taxon>
        <taxon>Pelagomonadaceae</taxon>
        <taxon>Chrysophaeum</taxon>
    </lineage>
</organism>
<protein>
    <recommendedName>
        <fullName evidence="1">NAD(P)-binding domain-containing protein</fullName>
    </recommendedName>
</protein>
<name>A0AAD7UF09_9STRA</name>
<reference evidence="2" key="1">
    <citation type="submission" date="2023-01" db="EMBL/GenBank/DDBJ databases">
        <title>Metagenome sequencing of chrysophaentin producing Chrysophaeum taylorii.</title>
        <authorList>
            <person name="Davison J."/>
            <person name="Bewley C."/>
        </authorList>
    </citation>
    <scope>NUCLEOTIDE SEQUENCE</scope>
    <source>
        <strain evidence="2">NIES-1699</strain>
    </source>
</reference>
<dbReference type="SUPFAM" id="SSF51735">
    <property type="entry name" value="NAD(P)-binding Rossmann-fold domains"/>
    <property type="match status" value="1"/>
</dbReference>
<evidence type="ECO:0000259" key="1">
    <source>
        <dbReference type="Pfam" id="PF13460"/>
    </source>
</evidence>
<evidence type="ECO:0000313" key="3">
    <source>
        <dbReference type="Proteomes" id="UP001230188"/>
    </source>
</evidence>
<dbReference type="InterPro" id="IPR036291">
    <property type="entry name" value="NAD(P)-bd_dom_sf"/>
</dbReference>
<dbReference type="AlphaFoldDB" id="A0AAD7UF09"/>
<keyword evidence="3" id="KW-1185">Reference proteome</keyword>
<dbReference type="Pfam" id="PF13460">
    <property type="entry name" value="NAD_binding_10"/>
    <property type="match status" value="1"/>
</dbReference>
<accession>A0AAD7UF09</accession>
<sequence length="238" mass="25538">MGDAGKFALLHALSGEAPVRMVALSSGREEGQDMGFDVDVTNTSLRADVKLRLEAVRQDILHVDVDDPDAARIALERVLADDVGAVVACLGNRQPSMARWCGPATEALVGAMTATGVSRLVLLSSFGLPGEKIRGFFAIRLLWKTMLRTILRGVRRDLVRLEAAVTSSDIDYLLVRPVGLTPESPPKGTWTIIRSANEKPLAGISISKSDVGAFMLQEAQNPTLHRETVVIGPSPDSS</sequence>
<comment type="caution">
    <text evidence="2">The sequence shown here is derived from an EMBL/GenBank/DDBJ whole genome shotgun (WGS) entry which is preliminary data.</text>
</comment>
<feature type="domain" description="NAD(P)-binding" evidence="1">
    <location>
        <begin position="53"/>
        <end position="222"/>
    </location>
</feature>
<dbReference type="PANTHER" id="PTHR15020:SF50">
    <property type="entry name" value="UPF0659 PROTEIN YMR090W"/>
    <property type="match status" value="1"/>
</dbReference>
<dbReference type="InterPro" id="IPR016040">
    <property type="entry name" value="NAD(P)-bd_dom"/>
</dbReference>
<gene>
    <name evidence="2" type="ORF">CTAYLR_010624</name>
</gene>
<dbReference type="EMBL" id="JAQMWT010000364">
    <property type="protein sequence ID" value="KAJ8602866.1"/>
    <property type="molecule type" value="Genomic_DNA"/>
</dbReference>
<proteinExistence type="predicted"/>
<dbReference type="PANTHER" id="PTHR15020">
    <property type="entry name" value="FLAVIN REDUCTASE-RELATED"/>
    <property type="match status" value="1"/>
</dbReference>
<evidence type="ECO:0000313" key="2">
    <source>
        <dbReference type="EMBL" id="KAJ8602866.1"/>
    </source>
</evidence>
<dbReference type="Gene3D" id="3.40.50.720">
    <property type="entry name" value="NAD(P)-binding Rossmann-like Domain"/>
    <property type="match status" value="1"/>
</dbReference>
<dbReference type="Proteomes" id="UP001230188">
    <property type="component" value="Unassembled WGS sequence"/>
</dbReference>